<evidence type="ECO:0000256" key="5">
    <source>
        <dbReference type="ARBA" id="ARBA00022989"/>
    </source>
</evidence>
<reference evidence="9" key="1">
    <citation type="journal article" date="2019" name="Int. J. Syst. Evol. Microbiol.">
        <title>The Global Catalogue of Microorganisms (GCM) 10K type strain sequencing project: providing services to taxonomists for standard genome sequencing and annotation.</title>
        <authorList>
            <consortium name="The Broad Institute Genomics Platform"/>
            <consortium name="The Broad Institute Genome Sequencing Center for Infectious Disease"/>
            <person name="Wu L."/>
            <person name="Ma J."/>
        </authorList>
    </citation>
    <scope>NUCLEOTIDE SEQUENCE [LARGE SCALE GENOMIC DNA]</scope>
    <source>
        <strain evidence="9">CCUG 56401</strain>
    </source>
</reference>
<keyword evidence="5 7" id="KW-1133">Transmembrane helix</keyword>
<dbReference type="Proteomes" id="UP001597018">
    <property type="component" value="Unassembled WGS sequence"/>
</dbReference>
<feature type="transmembrane region" description="Helical" evidence="7">
    <location>
        <begin position="429"/>
        <end position="458"/>
    </location>
</feature>
<gene>
    <name evidence="8" type="ORF">ACFQ16_24115</name>
</gene>
<dbReference type="PIRSF" id="PIRSF006060">
    <property type="entry name" value="AA_transporter"/>
    <property type="match status" value="1"/>
</dbReference>
<dbReference type="Gene3D" id="1.20.1740.10">
    <property type="entry name" value="Amino acid/polyamine transporter I"/>
    <property type="match status" value="1"/>
</dbReference>
<organism evidence="8 9">
    <name type="scientific">Saccharopolyspora rosea</name>
    <dbReference type="NCBI Taxonomy" id="524884"/>
    <lineage>
        <taxon>Bacteria</taxon>
        <taxon>Bacillati</taxon>
        <taxon>Actinomycetota</taxon>
        <taxon>Actinomycetes</taxon>
        <taxon>Pseudonocardiales</taxon>
        <taxon>Pseudonocardiaceae</taxon>
        <taxon>Saccharopolyspora</taxon>
    </lineage>
</organism>
<feature type="transmembrane region" description="Helical" evidence="7">
    <location>
        <begin position="199"/>
        <end position="219"/>
    </location>
</feature>
<evidence type="ECO:0000313" key="9">
    <source>
        <dbReference type="Proteomes" id="UP001597018"/>
    </source>
</evidence>
<evidence type="ECO:0000313" key="8">
    <source>
        <dbReference type="EMBL" id="MFD0922845.1"/>
    </source>
</evidence>
<dbReference type="RefSeq" id="WP_345601088.1">
    <property type="nucleotide sequence ID" value="NZ_BAABLT010000027.1"/>
</dbReference>
<keyword evidence="6 7" id="KW-0472">Membrane</keyword>
<sequence>MTSTRGSADLADDWTRQRSRLRRALRRVDVFFLLVCTVVGLDTIGSVAAHGPQGLTWMVVLAVVFFLPYGLLVAELGTAFPLEGGPYVWTKLAFGRFVAGVNQVLYWVTNPIWIGGSLTVVALTTFRSFFVDLDPFWTHVAGLVFVWASVLAVASSLRVGKWVPTAGGLARVVLLGFFTVSVVIYGLRNGFQPLHAHEFAPTYPGFVALVPALIFNFVGFELPNTAAEEMTDARRTVPFAILRSGLASFLLYGLPILGILLVVPADRIGGLDGFVDACKTVFTVYGGSVAPDGTVTLTGWGQVFGMICAGGLIIGVLTSGVGWAMGAHRAQAVACADGAGPRWLGEFSAKRGTPVRINVLSGVLASVVMVLALDLSGGDAEKYFSAVLALTISTTFISYVVTFPALLVLRRRMPDVPRPFRIPGGTAGVTAVTALTTGLVAFTVATLIWPGLGVGWFGTGGNPDDSLPSGFAGQRFDYTLTQVVPLAALLVLGTAFQLAGRRTR</sequence>
<feature type="transmembrane region" description="Helical" evidence="7">
    <location>
        <begin position="303"/>
        <end position="324"/>
    </location>
</feature>
<feature type="transmembrane region" description="Helical" evidence="7">
    <location>
        <begin position="478"/>
        <end position="499"/>
    </location>
</feature>
<keyword evidence="3" id="KW-1003">Cell membrane</keyword>
<evidence type="ECO:0000256" key="4">
    <source>
        <dbReference type="ARBA" id="ARBA00022692"/>
    </source>
</evidence>
<feature type="transmembrane region" description="Helical" evidence="7">
    <location>
        <begin position="383"/>
        <end position="409"/>
    </location>
</feature>
<accession>A0ABW3FZZ6</accession>
<evidence type="ECO:0000256" key="2">
    <source>
        <dbReference type="ARBA" id="ARBA00022448"/>
    </source>
</evidence>
<dbReference type="PANTHER" id="PTHR42770">
    <property type="entry name" value="AMINO ACID TRANSPORTER-RELATED"/>
    <property type="match status" value="1"/>
</dbReference>
<feature type="transmembrane region" description="Helical" evidence="7">
    <location>
        <begin position="357"/>
        <end position="377"/>
    </location>
</feature>
<feature type="transmembrane region" description="Helical" evidence="7">
    <location>
        <begin position="28"/>
        <end position="49"/>
    </location>
</feature>
<name>A0ABW3FZZ6_9PSEU</name>
<keyword evidence="9" id="KW-1185">Reference proteome</keyword>
<evidence type="ECO:0000256" key="3">
    <source>
        <dbReference type="ARBA" id="ARBA00022475"/>
    </source>
</evidence>
<proteinExistence type="predicted"/>
<feature type="transmembrane region" description="Helical" evidence="7">
    <location>
        <begin position="169"/>
        <end position="187"/>
    </location>
</feature>
<feature type="transmembrane region" description="Helical" evidence="7">
    <location>
        <begin position="240"/>
        <end position="263"/>
    </location>
</feature>
<dbReference type="EMBL" id="JBHTIW010000025">
    <property type="protein sequence ID" value="MFD0922845.1"/>
    <property type="molecule type" value="Genomic_DNA"/>
</dbReference>
<dbReference type="Pfam" id="PF13520">
    <property type="entry name" value="AA_permease_2"/>
    <property type="match status" value="1"/>
</dbReference>
<protein>
    <submittedName>
        <fullName evidence="8">APC family permease</fullName>
    </submittedName>
</protein>
<evidence type="ECO:0000256" key="1">
    <source>
        <dbReference type="ARBA" id="ARBA00004651"/>
    </source>
</evidence>
<feature type="transmembrane region" description="Helical" evidence="7">
    <location>
        <begin position="55"/>
        <end position="74"/>
    </location>
</feature>
<dbReference type="InterPro" id="IPR002293">
    <property type="entry name" value="AA/rel_permease1"/>
</dbReference>
<evidence type="ECO:0000256" key="7">
    <source>
        <dbReference type="SAM" id="Phobius"/>
    </source>
</evidence>
<feature type="transmembrane region" description="Helical" evidence="7">
    <location>
        <begin position="136"/>
        <end position="157"/>
    </location>
</feature>
<keyword evidence="4 7" id="KW-0812">Transmembrane</keyword>
<dbReference type="InterPro" id="IPR050367">
    <property type="entry name" value="APC_superfamily"/>
</dbReference>
<comment type="subcellular location">
    <subcellularLocation>
        <location evidence="1">Cell membrane</location>
        <topology evidence="1">Multi-pass membrane protein</topology>
    </subcellularLocation>
</comment>
<keyword evidence="2" id="KW-0813">Transport</keyword>
<dbReference type="PANTHER" id="PTHR42770:SF15">
    <property type="entry name" value="GLUTAMATE_GAMMA-AMINOBUTYRATE ANTIPORTER-RELATED"/>
    <property type="match status" value="1"/>
</dbReference>
<evidence type="ECO:0000256" key="6">
    <source>
        <dbReference type="ARBA" id="ARBA00023136"/>
    </source>
</evidence>
<comment type="caution">
    <text evidence="8">The sequence shown here is derived from an EMBL/GenBank/DDBJ whole genome shotgun (WGS) entry which is preliminary data.</text>
</comment>
<feature type="transmembrane region" description="Helical" evidence="7">
    <location>
        <begin position="104"/>
        <end position="130"/>
    </location>
</feature>